<evidence type="ECO:0000313" key="4">
    <source>
        <dbReference type="EMBL" id="GJE95412.1"/>
    </source>
</evidence>
<feature type="domain" description="DUF6535" evidence="3">
    <location>
        <begin position="23"/>
        <end position="200"/>
    </location>
</feature>
<keyword evidence="2" id="KW-0812">Transmembrane</keyword>
<feature type="transmembrane region" description="Helical" evidence="2">
    <location>
        <begin position="307"/>
        <end position="329"/>
    </location>
</feature>
<evidence type="ECO:0000259" key="3">
    <source>
        <dbReference type="Pfam" id="PF20153"/>
    </source>
</evidence>
<protein>
    <recommendedName>
        <fullName evidence="3">DUF6535 domain-containing protein</fullName>
    </recommendedName>
</protein>
<feature type="compositionally biased region" description="Polar residues" evidence="1">
    <location>
        <begin position="975"/>
        <end position="984"/>
    </location>
</feature>
<feature type="transmembrane region" description="Helical" evidence="2">
    <location>
        <begin position="47"/>
        <end position="67"/>
    </location>
</feature>
<evidence type="ECO:0000313" key="5">
    <source>
        <dbReference type="Proteomes" id="UP000703269"/>
    </source>
</evidence>
<dbReference type="InterPro" id="IPR045338">
    <property type="entry name" value="DUF6535"/>
</dbReference>
<feature type="transmembrane region" description="Helical" evidence="2">
    <location>
        <begin position="174"/>
        <end position="199"/>
    </location>
</feature>
<reference evidence="4 5" key="1">
    <citation type="submission" date="2021-08" db="EMBL/GenBank/DDBJ databases">
        <title>Draft Genome Sequence of Phanerochaete sordida strain YK-624.</title>
        <authorList>
            <person name="Mori T."/>
            <person name="Dohra H."/>
            <person name="Suzuki T."/>
            <person name="Kawagishi H."/>
            <person name="Hirai H."/>
        </authorList>
    </citation>
    <scope>NUCLEOTIDE SEQUENCE [LARGE SCALE GENOMIC DNA]</scope>
    <source>
        <strain evidence="4 5">YK-624</strain>
    </source>
</reference>
<dbReference type="EMBL" id="BPQB01000048">
    <property type="protein sequence ID" value="GJE95412.1"/>
    <property type="molecule type" value="Genomic_DNA"/>
</dbReference>
<evidence type="ECO:0000256" key="1">
    <source>
        <dbReference type="SAM" id="MobiDB-lite"/>
    </source>
</evidence>
<feature type="transmembrane region" description="Helical" evidence="2">
    <location>
        <begin position="120"/>
        <end position="139"/>
    </location>
</feature>
<sequence>MDAGAAYAKTGPGTTQTNASNIWQTMVQTVRTSDTQKVDDTKEDIDTLLVFAGLFSAVVTTFLVATYPSLQPDNTDELVFLMRQSLAQNYSFVDGVLRPMAPFPNDPPFEIPLWALRVNGLWFASLIVSLSTASFGMLVKQWLIEYVAMEQWISPEEQLRARQYRLPGLRHWKVFEIAAVLPLLLHISLGLFFVGLSFYTAAANETIGRATFTLVAGWAFFALLTLVAPLASPRCPYKVTLFKAALRVGRRYVTSHLWKPGRAAIDGAAGAARWVWVNIFCLPYRVGSAFMDGLYSLLRWAKQVSRLLWLPICTVLLPFLLVGGALSYLKRFVAYIVSDHETDTVEEEDVMHKAYQMHELLLSVDELIINDGPVLSTMAELLRQTRTEPQFVMAFVLGCIRHRITAANRDKWIPAIEEPVRGLLDLQILTASAWEVLAKLMGETLKSKMPESTVVVTFASEADNPWMTNAAAVLLSRSQWPFPEQVHQLLVDDAMLAKVLHLVRKPIAQWPVRDVLHVIWVAITAPDRNPGAPARALEKRWTRLPTTNRQERILTSLQVVIMQIILENAWREHEGGSRHSIEAIQMLAHMLRTTLPVMDVHEHEKQLSQSSTHGSDLEDAAATYPEFPLEYFGVADYLGVVVGTSRELIESALKLYSAYFHKSLAPRRHESLWAGIHRTDSRELSSSDMKPLMLDLWRFLLRCARAAAESSGGGDHLQTEEFVKLCLVLARPDVPRVFGREDPAADWGELVPILEKTASEKRLYRSGPSPGDSAQSEGTIPALAHRALEGLHNADHEAPEQLVHVLEQIVEKAAKLPTEPDEPDEGILGYGRRLFAASRRPRDLSPTQEIGTRDILGPFVQPPGNDGGPSPASDHAGSPAQTNRPHRASRAVSASGEENDATYTNRPRGRGNSASGTARERNLRDSTATASRGRAFAPQLSSSSQAERARHSRNRSRSPPVTIENSYVSSPDRVSYNTRRSTASAAPLPSRQIAMSFSSRQSLTAVSTRLSVQAPSRPTRVLPVQVSVPPSASTSTSIGPLSRAAHMNVPPPLFMPSAPPLTGNIPAAVASSAQTIGSVPSISIHSASSLAIPIPGPIDSSAGSSIHIVLPPGEHPAPRSIGAHQAPLAPQAAATVYVTPAQRLASTRTSSTPPSLVLSRSSGIAVGAPFVGASQHNSHSRQAAFPAIPAEIIVGDAPSDSASVASQSVHAAWSTENHGSLMRQQGRSQSVDLEAGPVDIPQRAYPRRSRSTSQTPSSYSFARAEP</sequence>
<name>A0A9P3LIQ2_9APHY</name>
<feature type="compositionally biased region" description="Polar residues" evidence="1">
    <location>
        <begin position="957"/>
        <end position="969"/>
    </location>
</feature>
<feature type="transmembrane region" description="Helical" evidence="2">
    <location>
        <begin position="211"/>
        <end position="231"/>
    </location>
</feature>
<keyword evidence="2" id="KW-1133">Transmembrane helix</keyword>
<feature type="compositionally biased region" description="Low complexity" evidence="1">
    <location>
        <begin position="1251"/>
        <end position="1260"/>
    </location>
</feature>
<dbReference type="AlphaFoldDB" id="A0A9P3LIQ2"/>
<comment type="caution">
    <text evidence="4">The sequence shown here is derived from an EMBL/GenBank/DDBJ whole genome shotgun (WGS) entry which is preliminary data.</text>
</comment>
<dbReference type="Pfam" id="PF20153">
    <property type="entry name" value="DUF6535"/>
    <property type="match status" value="1"/>
</dbReference>
<gene>
    <name evidence="4" type="ORF">PsYK624_115960</name>
</gene>
<dbReference type="OrthoDB" id="3269725at2759"/>
<dbReference type="Proteomes" id="UP000703269">
    <property type="component" value="Unassembled WGS sequence"/>
</dbReference>
<keyword evidence="5" id="KW-1185">Reference proteome</keyword>
<proteinExistence type="predicted"/>
<keyword evidence="2" id="KW-0472">Membrane</keyword>
<evidence type="ECO:0000256" key="2">
    <source>
        <dbReference type="SAM" id="Phobius"/>
    </source>
</evidence>
<feature type="region of interest" description="Disordered" evidence="1">
    <location>
        <begin position="839"/>
        <end position="987"/>
    </location>
</feature>
<feature type="region of interest" description="Disordered" evidence="1">
    <location>
        <begin position="1218"/>
        <end position="1266"/>
    </location>
</feature>
<organism evidence="4 5">
    <name type="scientific">Phanerochaete sordida</name>
    <dbReference type="NCBI Taxonomy" id="48140"/>
    <lineage>
        <taxon>Eukaryota</taxon>
        <taxon>Fungi</taxon>
        <taxon>Dikarya</taxon>
        <taxon>Basidiomycota</taxon>
        <taxon>Agaricomycotina</taxon>
        <taxon>Agaricomycetes</taxon>
        <taxon>Polyporales</taxon>
        <taxon>Phanerochaetaceae</taxon>
        <taxon>Phanerochaete</taxon>
    </lineage>
</organism>
<accession>A0A9P3LIQ2</accession>
<feature type="compositionally biased region" description="Polar residues" evidence="1">
    <location>
        <begin position="1218"/>
        <end position="1231"/>
    </location>
</feature>